<proteinExistence type="predicted"/>
<dbReference type="EMBL" id="BTGU01001011">
    <property type="protein sequence ID" value="GMN70054.1"/>
    <property type="molecule type" value="Genomic_DNA"/>
</dbReference>
<dbReference type="AlphaFoldDB" id="A0AA88JD34"/>
<keyword evidence="2" id="KW-0732">Signal</keyword>
<gene>
    <name evidence="3" type="ORF">TIFTF001_037780</name>
    <name evidence="4" type="ORF">TIFTF001_037789</name>
    <name evidence="5" type="ORF">TIFTF001_039088</name>
    <name evidence="6" type="ORF">TIFTF001_039096</name>
</gene>
<evidence type="ECO:0000313" key="3">
    <source>
        <dbReference type="EMBL" id="GMN68726.1"/>
    </source>
</evidence>
<evidence type="ECO:0000313" key="7">
    <source>
        <dbReference type="Proteomes" id="UP001187192"/>
    </source>
</evidence>
<keyword evidence="7" id="KW-1185">Reference proteome</keyword>
<dbReference type="EMBL" id="BTGU01001010">
    <property type="protein sequence ID" value="GMN70045.1"/>
    <property type="molecule type" value="Genomic_DNA"/>
</dbReference>
<name>A0AA88JD34_FICCA</name>
<dbReference type="EMBL" id="BTGU01000681">
    <property type="protein sequence ID" value="GMN68726.1"/>
    <property type="molecule type" value="Genomic_DNA"/>
</dbReference>
<reference evidence="4" key="1">
    <citation type="submission" date="2023-07" db="EMBL/GenBank/DDBJ databases">
        <title>draft genome sequence of fig (Ficus carica).</title>
        <authorList>
            <person name="Takahashi T."/>
            <person name="Nishimura K."/>
        </authorList>
    </citation>
    <scope>NUCLEOTIDE SEQUENCE</scope>
</reference>
<evidence type="ECO:0000313" key="5">
    <source>
        <dbReference type="EMBL" id="GMN70045.1"/>
    </source>
</evidence>
<feature type="compositionally biased region" description="Low complexity" evidence="1">
    <location>
        <begin position="95"/>
        <end position="104"/>
    </location>
</feature>
<feature type="signal peptide" evidence="2">
    <location>
        <begin position="1"/>
        <end position="25"/>
    </location>
</feature>
<evidence type="ECO:0000256" key="2">
    <source>
        <dbReference type="SAM" id="SignalP"/>
    </source>
</evidence>
<organism evidence="4 7">
    <name type="scientific">Ficus carica</name>
    <name type="common">Common fig</name>
    <dbReference type="NCBI Taxonomy" id="3494"/>
    <lineage>
        <taxon>Eukaryota</taxon>
        <taxon>Viridiplantae</taxon>
        <taxon>Streptophyta</taxon>
        <taxon>Embryophyta</taxon>
        <taxon>Tracheophyta</taxon>
        <taxon>Spermatophyta</taxon>
        <taxon>Magnoliopsida</taxon>
        <taxon>eudicotyledons</taxon>
        <taxon>Gunneridae</taxon>
        <taxon>Pentapetalae</taxon>
        <taxon>rosids</taxon>
        <taxon>fabids</taxon>
        <taxon>Rosales</taxon>
        <taxon>Moraceae</taxon>
        <taxon>Ficeae</taxon>
        <taxon>Ficus</taxon>
    </lineage>
</organism>
<dbReference type="EMBL" id="BTGU01000682">
    <property type="protein sequence ID" value="GMN68737.1"/>
    <property type="molecule type" value="Genomic_DNA"/>
</dbReference>
<feature type="region of interest" description="Disordered" evidence="1">
    <location>
        <begin position="37"/>
        <end position="113"/>
    </location>
</feature>
<dbReference type="Proteomes" id="UP001187192">
    <property type="component" value="Unassembled WGS sequence"/>
</dbReference>
<comment type="caution">
    <text evidence="4">The sequence shown here is derived from an EMBL/GenBank/DDBJ whole genome shotgun (WGS) entry which is preliminary data.</text>
</comment>
<evidence type="ECO:0000313" key="4">
    <source>
        <dbReference type="EMBL" id="GMN68737.1"/>
    </source>
</evidence>
<sequence>MITRVHLLFLIRVLLPAILLSSSSSFFSSKVPLPPSQYDHLSRLPHRPKFGHLDSSPSNHEHTDHMNSPSPPPRPYQYDHHTNPGLPTNPPPPYDYSSPPHCSPQFDPQKCSS</sequence>
<accession>A0AA88JD34</accession>
<protein>
    <submittedName>
        <fullName evidence="4">Uncharacterized protein</fullName>
    </submittedName>
</protein>
<evidence type="ECO:0000313" key="6">
    <source>
        <dbReference type="EMBL" id="GMN70054.1"/>
    </source>
</evidence>
<feature type="chain" id="PRO_5041891729" evidence="2">
    <location>
        <begin position="26"/>
        <end position="113"/>
    </location>
</feature>
<evidence type="ECO:0000256" key="1">
    <source>
        <dbReference type="SAM" id="MobiDB-lite"/>
    </source>
</evidence>